<proteinExistence type="predicted"/>
<dbReference type="EMBL" id="PKSL01000026">
    <property type="protein sequence ID" value="POW13171.1"/>
    <property type="molecule type" value="Genomic_DNA"/>
</dbReference>
<keyword evidence="2" id="KW-1185">Reference proteome</keyword>
<protein>
    <recommendedName>
        <fullName evidence="3">OTU domain-containing protein</fullName>
    </recommendedName>
</protein>
<evidence type="ECO:0008006" key="3">
    <source>
        <dbReference type="Google" id="ProtNLM"/>
    </source>
</evidence>
<dbReference type="VEuPathDB" id="FungiDB:PSTT_03935"/>
<feature type="non-terminal residue" evidence="1">
    <location>
        <position position="1"/>
    </location>
</feature>
<name>A0A2S4VUH3_9BASI</name>
<evidence type="ECO:0000313" key="1">
    <source>
        <dbReference type="EMBL" id="POW13171.1"/>
    </source>
</evidence>
<sequence>IPPDLQPYITQVFDPTADRNCGFCCIAQVLGYKEDGWFQVRQELLKEATNH</sequence>
<gene>
    <name evidence="1" type="ORF">PSTT_03935</name>
</gene>
<dbReference type="AlphaFoldDB" id="A0A2S4VUH3"/>
<evidence type="ECO:0000313" key="2">
    <source>
        <dbReference type="Proteomes" id="UP000239156"/>
    </source>
</evidence>
<reference evidence="1" key="1">
    <citation type="submission" date="2017-12" db="EMBL/GenBank/DDBJ databases">
        <title>Gene loss provides genomic basis for host adaptation in cereal stripe rust fungi.</title>
        <authorList>
            <person name="Xia C."/>
        </authorList>
    </citation>
    <scope>NUCLEOTIDE SEQUENCE [LARGE SCALE GENOMIC DNA]</scope>
    <source>
        <strain evidence="1">93-210</strain>
    </source>
</reference>
<accession>A0A2S4VUH3</accession>
<organism evidence="1 2">
    <name type="scientific">Puccinia striiformis</name>
    <dbReference type="NCBI Taxonomy" id="27350"/>
    <lineage>
        <taxon>Eukaryota</taxon>
        <taxon>Fungi</taxon>
        <taxon>Dikarya</taxon>
        <taxon>Basidiomycota</taxon>
        <taxon>Pucciniomycotina</taxon>
        <taxon>Pucciniomycetes</taxon>
        <taxon>Pucciniales</taxon>
        <taxon>Pucciniaceae</taxon>
        <taxon>Puccinia</taxon>
    </lineage>
</organism>
<comment type="caution">
    <text evidence="1">The sequence shown here is derived from an EMBL/GenBank/DDBJ whole genome shotgun (WGS) entry which is preliminary data.</text>
</comment>
<dbReference type="Proteomes" id="UP000239156">
    <property type="component" value="Unassembled WGS sequence"/>
</dbReference>